<dbReference type="InterPro" id="IPR035082">
    <property type="entry name" value="Nrap_D1"/>
</dbReference>
<evidence type="ECO:0000256" key="5">
    <source>
        <dbReference type="ARBA" id="ARBA00022454"/>
    </source>
</evidence>
<evidence type="ECO:0000256" key="1">
    <source>
        <dbReference type="ARBA" id="ARBA00004286"/>
    </source>
</evidence>
<feature type="domain" description="Nrap protein" evidence="15">
    <location>
        <begin position="681"/>
        <end position="879"/>
    </location>
</feature>
<dbReference type="EMBL" id="GEDC01004796">
    <property type="protein sequence ID" value="JAS32502.1"/>
    <property type="molecule type" value="Transcribed_RNA"/>
</dbReference>
<evidence type="ECO:0000259" key="15">
    <source>
        <dbReference type="Pfam" id="PF17405"/>
    </source>
</evidence>
<evidence type="ECO:0000256" key="7">
    <source>
        <dbReference type="ARBA" id="ARBA00023242"/>
    </source>
</evidence>
<dbReference type="GO" id="GO:0005694">
    <property type="term" value="C:chromosome"/>
    <property type="evidence" value="ECO:0007669"/>
    <property type="project" value="UniProtKB-SubCell"/>
</dbReference>
<feature type="domain" description="Nrap protein" evidence="13">
    <location>
        <begin position="351"/>
        <end position="489"/>
    </location>
</feature>
<protein>
    <recommendedName>
        <fullName evidence="4 10">Nucleolar protein 6</fullName>
    </recommendedName>
</protein>
<comment type="function">
    <text evidence="8">Part of the small subunit (SSU) processome, first precursor of the small eukaryotic ribosomal subunit. During the assembly of the SSU processome in the nucleolus, many ribosome biogenesis factors, an RNA chaperone and ribosomal proteins associate with the nascent pre-rRNA and work in concert to generate RNA folding, modifications, rearrangements and cleavage as well as targeted degradation of pre-ribosomal RNA by the RNA exosome.</text>
</comment>
<dbReference type="PANTHER" id="PTHR17972:SF0">
    <property type="entry name" value="NUCLEOLAR PROTEIN 6"/>
    <property type="match status" value="1"/>
</dbReference>
<evidence type="ECO:0000259" key="12">
    <source>
        <dbReference type="Pfam" id="PF03813"/>
    </source>
</evidence>
<keyword evidence="7 10" id="KW-0539">Nucleus</keyword>
<feature type="domain" description="Nrap protein" evidence="12">
    <location>
        <begin position="206"/>
        <end position="342"/>
    </location>
</feature>
<evidence type="ECO:0000256" key="3">
    <source>
        <dbReference type="ARBA" id="ARBA00006674"/>
    </source>
</evidence>
<feature type="domain" description="Nrap protein" evidence="16">
    <location>
        <begin position="884"/>
        <end position="1037"/>
    </location>
</feature>
<organism evidence="18">
    <name type="scientific">Clastoptera arizonana</name>
    <name type="common">Arizona spittle bug</name>
    <dbReference type="NCBI Taxonomy" id="38151"/>
    <lineage>
        <taxon>Eukaryota</taxon>
        <taxon>Metazoa</taxon>
        <taxon>Ecdysozoa</taxon>
        <taxon>Arthropoda</taxon>
        <taxon>Hexapoda</taxon>
        <taxon>Insecta</taxon>
        <taxon>Pterygota</taxon>
        <taxon>Neoptera</taxon>
        <taxon>Paraneoptera</taxon>
        <taxon>Hemiptera</taxon>
        <taxon>Auchenorrhyncha</taxon>
        <taxon>Cercopoidea</taxon>
        <taxon>Clastopteridae</taxon>
        <taxon>Clastoptera</taxon>
    </lineage>
</organism>
<evidence type="ECO:0000259" key="14">
    <source>
        <dbReference type="Pfam" id="PF17404"/>
    </source>
</evidence>
<sequence length="1182" mass="135858">MPVEINAMEDNLDGSSLEEDVLKSKSDNSEECDDLPDDDDEFSDDDEKNNVFENLQSIESKKRKHKMEERSIENILDESQRSRKRKKEGHVSILPPTAEEMTRLRESENLFHSNLFRLQIEEIIKEVKPKQSERKSIKQWLEKFVKFLMNVDESTLLTVESLEDYQVPFCELPKKLKIDFDFLKPASVDVQGSYKAGCCLGPSLVVDVFVTMPRQCLSKTDRFNGLYHFKRAMYLAYLTKLLDGNELLDNDKGLEYCNKFGDPLKSVLLIHPMGRLRRVGVFLHVIPEEGSFKLINLSPDKNNVKTSWWIENTEPAVETPTPHYNNSILEDMVVSKNETLRSEILEGNQNLKDAITLLRVWLRQRQLDKGYGSFDGYITCMLVISLFISRKLNSFMSSYQIVRNVWITLAQTDWSKKGISLCIDSDDVKENLEIFHKYFEVVFLDVTGHCNLTARMSKLTYMQVKQESSLALQCLDNPHMNSFHALFITPMPFIRQYDHIISIKKLKTIQEVSKNSSMENQLDHLGNTTLLATQVVQKLLEHGVGHRLSTLTMKLEPPVCWSVKHTFNYINSITLGMRLNVDTALSVIDKGPEANLPEATEFREFWGDKSELRRFKDGTVCEAVVWANSEVSIARRRLIVKDIVLFLLKKKLHLKESSVIYLADQLEELIKEKSLIPDGFEYGTGEEAGRQIIESYNRLATQIRDLSLPLDISSVQCTSPVFWFCSVFPPLACEKDNRFNDTILTESDKPCLMLKEKLFKAPKYIPPIEVIIKLGLSRNWPEDIEAIRRVKAAFNIQIGKELSEKLNLETQVFPNYVNVAKDGFVFRVSVAYEREVILLKEIKTPDGKKMYRDTTESIKLEKSTVILPKLSGALSGLSQQCIGYGPATCLAKRWLNAQLFNGSLFPDIVADLLMAYIFLLPEPYRVLIQPQAAFLHFLNLLANTNFHLEPIIVSFNNDLKREDILEIETYFRNQRSTIPPLFIATQYDKTGSVWTKQAPLLPVLAWLAKVAAESLLNLESEFFFSGRSLSCKVIFRPPLHIFDVYIWLRPLMCPQRTYKVDFNNEKMPKSIKAPQDKFKIPIVDFDPVQKYISELRDHYGEFALFFHDTYGGNVIGVLLKPSALEKHEFKVSQMNCRKPIVEGDSTYLALNMEALMADFYILGKGLVQVVKLNTKHELRWSI</sequence>
<dbReference type="GO" id="GO:0034456">
    <property type="term" value="C:UTP-C complex"/>
    <property type="evidence" value="ECO:0007669"/>
    <property type="project" value="TreeGrafter"/>
</dbReference>
<dbReference type="GO" id="GO:0032040">
    <property type="term" value="C:small-subunit processome"/>
    <property type="evidence" value="ECO:0007669"/>
    <property type="project" value="TreeGrafter"/>
</dbReference>
<evidence type="ECO:0000256" key="11">
    <source>
        <dbReference type="SAM" id="MobiDB-lite"/>
    </source>
</evidence>
<dbReference type="Pfam" id="PF17407">
    <property type="entry name" value="Nrap_D6"/>
    <property type="match status" value="1"/>
</dbReference>
<dbReference type="FunFam" id="1.10.1410.10:FF:000005">
    <property type="entry name" value="Nucleolar protein 6"/>
    <property type="match status" value="1"/>
</dbReference>
<evidence type="ECO:0000256" key="2">
    <source>
        <dbReference type="ARBA" id="ARBA00004604"/>
    </source>
</evidence>
<dbReference type="GO" id="GO:0006409">
    <property type="term" value="P:tRNA export from nucleus"/>
    <property type="evidence" value="ECO:0007669"/>
    <property type="project" value="TreeGrafter"/>
</dbReference>
<dbReference type="InterPro" id="IPR035369">
    <property type="entry name" value="Nrap_D4"/>
</dbReference>
<feature type="region of interest" description="Disordered" evidence="11">
    <location>
        <begin position="1"/>
        <end position="92"/>
    </location>
</feature>
<evidence type="ECO:0000256" key="8">
    <source>
        <dbReference type="ARBA" id="ARBA00035000"/>
    </source>
</evidence>
<dbReference type="GO" id="GO:0003723">
    <property type="term" value="F:RNA binding"/>
    <property type="evidence" value="ECO:0007669"/>
    <property type="project" value="UniProtKB-KW"/>
</dbReference>
<evidence type="ECO:0000259" key="16">
    <source>
        <dbReference type="Pfam" id="PF17406"/>
    </source>
</evidence>
<evidence type="ECO:0000259" key="13">
    <source>
        <dbReference type="Pfam" id="PF17403"/>
    </source>
</evidence>
<dbReference type="Gene3D" id="1.10.1410.10">
    <property type="match status" value="2"/>
</dbReference>
<dbReference type="AlphaFoldDB" id="A0A1B6E3J3"/>
<dbReference type="GO" id="GO:0006364">
    <property type="term" value="P:rRNA processing"/>
    <property type="evidence" value="ECO:0007669"/>
    <property type="project" value="TreeGrafter"/>
</dbReference>
<reference evidence="18" key="1">
    <citation type="submission" date="2015-12" db="EMBL/GenBank/DDBJ databases">
        <title>De novo transcriptome assembly of four potential Pierce s Disease insect vectors from Arizona vineyards.</title>
        <authorList>
            <person name="Tassone E.E."/>
        </authorList>
    </citation>
    <scope>NUCLEOTIDE SEQUENCE</scope>
</reference>
<dbReference type="GO" id="GO:0032545">
    <property type="term" value="C:CURI complex"/>
    <property type="evidence" value="ECO:0007669"/>
    <property type="project" value="TreeGrafter"/>
</dbReference>
<evidence type="ECO:0000256" key="10">
    <source>
        <dbReference type="RuleBase" id="RU364032"/>
    </source>
</evidence>
<comment type="subcellular location">
    <subcellularLocation>
        <location evidence="1">Chromosome</location>
    </subcellularLocation>
    <subcellularLocation>
        <location evidence="2 10">Nucleus</location>
        <location evidence="2 10">Nucleolus</location>
    </subcellularLocation>
</comment>
<dbReference type="Pfam" id="PF03813">
    <property type="entry name" value="Nrap"/>
    <property type="match status" value="1"/>
</dbReference>
<dbReference type="Gene3D" id="3.30.70.3030">
    <property type="match status" value="1"/>
</dbReference>
<accession>A0A1B6E3J3</accession>
<feature type="domain" description="Nrap protein" evidence="17">
    <location>
        <begin position="1040"/>
        <end position="1168"/>
    </location>
</feature>
<feature type="compositionally biased region" description="Acidic residues" evidence="11">
    <location>
        <begin position="10"/>
        <end position="19"/>
    </location>
</feature>
<proteinExistence type="inferred from homology"/>
<feature type="domain" description="Nrap protein" evidence="14">
    <location>
        <begin position="494"/>
        <end position="652"/>
    </location>
</feature>
<dbReference type="InterPro" id="IPR035367">
    <property type="entry name" value="Nrap_D2"/>
</dbReference>
<comment type="similarity">
    <text evidence="3 10">Belongs to the NRAP family.</text>
</comment>
<dbReference type="Pfam" id="PF17404">
    <property type="entry name" value="Nrap_D3"/>
    <property type="match status" value="1"/>
</dbReference>
<evidence type="ECO:0000313" key="18">
    <source>
        <dbReference type="EMBL" id="JAS32502.1"/>
    </source>
</evidence>
<evidence type="ECO:0000256" key="9">
    <source>
        <dbReference type="ARBA" id="ARBA00035020"/>
    </source>
</evidence>
<dbReference type="InterPro" id="IPR005554">
    <property type="entry name" value="NOL6/Upt22"/>
</dbReference>
<keyword evidence="6 10" id="KW-0694">RNA-binding</keyword>
<gene>
    <name evidence="18" type="ORF">g.13814</name>
</gene>
<dbReference type="FunFam" id="1.10.1410.10:FF:000006">
    <property type="entry name" value="Nucleolar protein 6"/>
    <property type="match status" value="1"/>
</dbReference>
<evidence type="ECO:0000259" key="17">
    <source>
        <dbReference type="Pfam" id="PF17407"/>
    </source>
</evidence>
<name>A0A1B6E3J3_9HEMI</name>
<evidence type="ECO:0000256" key="4">
    <source>
        <dbReference type="ARBA" id="ARBA00016437"/>
    </source>
</evidence>
<dbReference type="Pfam" id="PF17406">
    <property type="entry name" value="Nrap_D5"/>
    <property type="match status" value="1"/>
</dbReference>
<dbReference type="InterPro" id="IPR035368">
    <property type="entry name" value="Nrap_D3"/>
</dbReference>
<dbReference type="InterPro" id="IPR035370">
    <property type="entry name" value="Nrap_D5"/>
</dbReference>
<dbReference type="InterPro" id="IPR035371">
    <property type="entry name" value="Nrap_D6"/>
</dbReference>
<dbReference type="PANTHER" id="PTHR17972">
    <property type="entry name" value="NUCLEOLAR RNA-ASSOCIATED PROTEIN"/>
    <property type="match status" value="1"/>
</dbReference>
<evidence type="ECO:0000256" key="6">
    <source>
        <dbReference type="ARBA" id="ARBA00022884"/>
    </source>
</evidence>
<comment type="subunit">
    <text evidence="9">Part of the small subunit (SSU) processome, composed of more than 70 proteins and the RNA chaperone small nucleolar RNA (snoRNA) U3.</text>
</comment>
<dbReference type="Pfam" id="PF17405">
    <property type="entry name" value="Nrap_D4"/>
    <property type="match status" value="1"/>
</dbReference>
<feature type="compositionally biased region" description="Acidic residues" evidence="11">
    <location>
        <begin position="29"/>
        <end position="47"/>
    </location>
</feature>
<dbReference type="Pfam" id="PF17403">
    <property type="entry name" value="Nrap_D2"/>
    <property type="match status" value="1"/>
</dbReference>
<keyword evidence="5" id="KW-0158">Chromosome</keyword>